<name>A0AAE4Y961_9RHOB</name>
<sequence length="233" mass="24613">MEELAAFLEGGAATGARFAAHGFAMPEQAAAVLAGRRVMGMGEIWARASEGLPEGVAAACLAACGDRAEAAALLMGRAEGDPVGLEEVLAVRSEGVFALARRMEPVERAWFFRLISGARRSVVVEEAGGPGECLAVLTMVEGAQGQFAVRRGNGLVPLVKLPLGPHGAEVLAWARGAVLERFGPLRSVRAEQVFRIAWEAKVVNKRRKLGFDLVGARVVDWERGASVDQIAEG</sequence>
<dbReference type="RefSeq" id="WP_168773831.1">
    <property type="nucleotide sequence ID" value="NZ_JAABNR010000004.1"/>
</dbReference>
<comment type="caution">
    <text evidence="1">The sequence shown here is derived from an EMBL/GenBank/DDBJ whole genome shotgun (WGS) entry which is preliminary data.</text>
</comment>
<dbReference type="Proteomes" id="UP001193501">
    <property type="component" value="Unassembled WGS sequence"/>
</dbReference>
<dbReference type="AlphaFoldDB" id="A0AAE4Y961"/>
<evidence type="ECO:0000313" key="1">
    <source>
        <dbReference type="EMBL" id="NBZ87023.1"/>
    </source>
</evidence>
<evidence type="ECO:0000313" key="2">
    <source>
        <dbReference type="Proteomes" id="UP001193501"/>
    </source>
</evidence>
<organism evidence="1 2">
    <name type="scientific">Stagnihabitans tardus</name>
    <dbReference type="NCBI Taxonomy" id="2699202"/>
    <lineage>
        <taxon>Bacteria</taxon>
        <taxon>Pseudomonadati</taxon>
        <taxon>Pseudomonadota</taxon>
        <taxon>Alphaproteobacteria</taxon>
        <taxon>Rhodobacterales</taxon>
        <taxon>Paracoccaceae</taxon>
        <taxon>Stagnihabitans</taxon>
    </lineage>
</organism>
<proteinExistence type="predicted"/>
<keyword evidence="2" id="KW-1185">Reference proteome</keyword>
<gene>
    <name evidence="1" type="ORF">GV832_05470</name>
</gene>
<dbReference type="EMBL" id="JAABNR010000004">
    <property type="protein sequence ID" value="NBZ87023.1"/>
    <property type="molecule type" value="Genomic_DNA"/>
</dbReference>
<protein>
    <submittedName>
        <fullName evidence="1">Uncharacterized protein</fullName>
    </submittedName>
</protein>
<accession>A0AAE4Y961</accession>
<reference evidence="1" key="1">
    <citation type="submission" date="2020-01" db="EMBL/GenBank/DDBJ databases">
        <authorList>
            <person name="Chen W.-M."/>
        </authorList>
    </citation>
    <scope>NUCLEOTIDE SEQUENCE</scope>
    <source>
        <strain evidence="1">CYK-10</strain>
    </source>
</reference>